<protein>
    <submittedName>
        <fullName evidence="2">Uncharacterized protein</fullName>
    </submittedName>
</protein>
<keyword evidence="1" id="KW-0472">Membrane</keyword>
<reference evidence="2" key="1">
    <citation type="journal article" date="2020" name="Nature">
        <title>Giant virus diversity and host interactions through global metagenomics.</title>
        <authorList>
            <person name="Schulz F."/>
            <person name="Roux S."/>
            <person name="Paez-Espino D."/>
            <person name="Jungbluth S."/>
            <person name="Walsh D.A."/>
            <person name="Denef V.J."/>
            <person name="McMahon K.D."/>
            <person name="Konstantinidis K.T."/>
            <person name="Eloe-Fadrosh E.A."/>
            <person name="Kyrpides N.C."/>
            <person name="Woyke T."/>
        </authorList>
    </citation>
    <scope>NUCLEOTIDE SEQUENCE</scope>
    <source>
        <strain evidence="2">GVMAG-M-3300017651-5</strain>
    </source>
</reference>
<feature type="transmembrane region" description="Helical" evidence="1">
    <location>
        <begin position="94"/>
        <end position="119"/>
    </location>
</feature>
<evidence type="ECO:0000313" key="2">
    <source>
        <dbReference type="EMBL" id="QHS92917.1"/>
    </source>
</evidence>
<keyword evidence="1" id="KW-1133">Transmembrane helix</keyword>
<organism evidence="2">
    <name type="scientific">viral metagenome</name>
    <dbReference type="NCBI Taxonomy" id="1070528"/>
    <lineage>
        <taxon>unclassified sequences</taxon>
        <taxon>metagenomes</taxon>
        <taxon>organismal metagenomes</taxon>
    </lineage>
</organism>
<dbReference type="AlphaFoldDB" id="A0A6C0BKL6"/>
<evidence type="ECO:0000256" key="1">
    <source>
        <dbReference type="SAM" id="Phobius"/>
    </source>
</evidence>
<feature type="transmembrane region" description="Helical" evidence="1">
    <location>
        <begin position="25"/>
        <end position="48"/>
    </location>
</feature>
<feature type="transmembrane region" description="Helical" evidence="1">
    <location>
        <begin position="54"/>
        <end position="73"/>
    </location>
</feature>
<sequence length="123" mass="13328">MSSDNPISDDVALLDSSHCLTYYPIYLLCVNLSTWLISLLVIISIFTFNVQSTFLGAMAIISSLGLICCRTLITLSIASKVESELIGSRITRQIAGCILIVDYIIMVLAVIVTVALGIISELK</sequence>
<name>A0A6C0BKL6_9ZZZZ</name>
<accession>A0A6C0BKL6</accession>
<dbReference type="EMBL" id="MN739193">
    <property type="protein sequence ID" value="QHS92917.1"/>
    <property type="molecule type" value="Genomic_DNA"/>
</dbReference>
<keyword evidence="1" id="KW-0812">Transmembrane</keyword>
<proteinExistence type="predicted"/>